<dbReference type="EMBL" id="CAUYUJ010015282">
    <property type="protein sequence ID" value="CAK0851944.1"/>
    <property type="molecule type" value="Genomic_DNA"/>
</dbReference>
<protein>
    <submittedName>
        <fullName evidence="2">Uncharacterized protein</fullName>
    </submittedName>
</protein>
<accession>A0ABN9U0F4</accession>
<evidence type="ECO:0000313" key="3">
    <source>
        <dbReference type="Proteomes" id="UP001189429"/>
    </source>
</evidence>
<dbReference type="Proteomes" id="UP001189429">
    <property type="component" value="Unassembled WGS sequence"/>
</dbReference>
<reference evidence="2" key="1">
    <citation type="submission" date="2023-10" db="EMBL/GenBank/DDBJ databases">
        <authorList>
            <person name="Chen Y."/>
            <person name="Shah S."/>
            <person name="Dougan E. K."/>
            <person name="Thang M."/>
            <person name="Chan C."/>
        </authorList>
    </citation>
    <scope>NUCLEOTIDE SEQUENCE [LARGE SCALE GENOMIC DNA]</scope>
</reference>
<name>A0ABN9U0F4_9DINO</name>
<keyword evidence="3" id="KW-1185">Reference proteome</keyword>
<organism evidence="2 3">
    <name type="scientific">Prorocentrum cordatum</name>
    <dbReference type="NCBI Taxonomy" id="2364126"/>
    <lineage>
        <taxon>Eukaryota</taxon>
        <taxon>Sar</taxon>
        <taxon>Alveolata</taxon>
        <taxon>Dinophyceae</taxon>
        <taxon>Prorocentrales</taxon>
        <taxon>Prorocentraceae</taxon>
        <taxon>Prorocentrum</taxon>
    </lineage>
</organism>
<comment type="caution">
    <text evidence="2">The sequence shown here is derived from an EMBL/GenBank/DDBJ whole genome shotgun (WGS) entry which is preliminary data.</text>
</comment>
<evidence type="ECO:0000256" key="1">
    <source>
        <dbReference type="SAM" id="MobiDB-lite"/>
    </source>
</evidence>
<gene>
    <name evidence="2" type="ORF">PCOR1329_LOCUS43935</name>
</gene>
<evidence type="ECO:0000313" key="2">
    <source>
        <dbReference type="EMBL" id="CAK0851944.1"/>
    </source>
</evidence>
<feature type="non-terminal residue" evidence="2">
    <location>
        <position position="1"/>
    </location>
</feature>
<feature type="region of interest" description="Disordered" evidence="1">
    <location>
        <begin position="360"/>
        <end position="390"/>
    </location>
</feature>
<feature type="non-terminal residue" evidence="2">
    <location>
        <position position="428"/>
    </location>
</feature>
<sequence>ELLTRPALSLPSELKWSASPPRAKLSVERVEYRGAIAAEPVDLGLPAPMPSEWIFQVPGRELTNGLFAVAMSGTPDVFPWNWDYQKSAIFMHHLPAPCSGCITACTPVPGRVLELAAKEVWLAMAILPMVWVHRVPIFQSIHRRVALIKVAAGANVPPAREWRRGRLASAAVAAPLAGDGSRDRWSTYIDDFDHGEALDWRAAVPLMGSAITISKNKANQRQAPVTRMGVEVDGSQVGPLTTGPITCSCMASPRGSLPVTIPWFPLMDRWVRPLEFRRSLFGVPKAIWEQMGSGRTLPTSGSLDELAHGRLPLPHAPTNLRAMAAGIASCSDASGGDADRCAAAGVAEGAADLRASLSDPRLGATASRATQAGASPGCRMPQDFEPDSAKDEPRILRDSLFDGIGGAIASPVRSGFVIGGYLRSEIDE</sequence>
<proteinExistence type="predicted"/>